<dbReference type="Proteomes" id="UP000502823">
    <property type="component" value="Unassembled WGS sequence"/>
</dbReference>
<sequence length="169" mass="18855">MVGTNATMIAIRMVRSKLRKRDENNVRQDHVILHSAQQNNNHCHHNNNSSGAATPPSAANGGTTIPTVSAAVIYPPPVPSPIDATSGANGHSPPRQFIWQIPATHPYVVYSNDKETLVHPLPSEQPGICRGFRKNLQGRWKRLVKRKPINETYTIPPELRDQLKNIYVY</sequence>
<evidence type="ECO:0000313" key="3">
    <source>
        <dbReference type="Proteomes" id="UP000502823"/>
    </source>
</evidence>
<dbReference type="OrthoDB" id="6621161at2759"/>
<evidence type="ECO:0000256" key="1">
    <source>
        <dbReference type="SAM" id="MobiDB-lite"/>
    </source>
</evidence>
<dbReference type="InParanoid" id="A0A6L2PVB1"/>
<protein>
    <submittedName>
        <fullName evidence="2">Uncharacterized protein</fullName>
    </submittedName>
</protein>
<organism evidence="2 3">
    <name type="scientific">Coptotermes formosanus</name>
    <name type="common">Formosan subterranean termite</name>
    <dbReference type="NCBI Taxonomy" id="36987"/>
    <lineage>
        <taxon>Eukaryota</taxon>
        <taxon>Metazoa</taxon>
        <taxon>Ecdysozoa</taxon>
        <taxon>Arthropoda</taxon>
        <taxon>Hexapoda</taxon>
        <taxon>Insecta</taxon>
        <taxon>Pterygota</taxon>
        <taxon>Neoptera</taxon>
        <taxon>Polyneoptera</taxon>
        <taxon>Dictyoptera</taxon>
        <taxon>Blattodea</taxon>
        <taxon>Blattoidea</taxon>
        <taxon>Termitoidae</taxon>
        <taxon>Rhinotermitidae</taxon>
        <taxon>Coptotermes</taxon>
    </lineage>
</organism>
<gene>
    <name evidence="2" type="ORF">Cfor_04950</name>
</gene>
<proteinExistence type="predicted"/>
<dbReference type="EMBL" id="BLKM01000525">
    <property type="protein sequence ID" value="GFG35102.1"/>
    <property type="molecule type" value="Genomic_DNA"/>
</dbReference>
<reference evidence="3" key="1">
    <citation type="submission" date="2020-01" db="EMBL/GenBank/DDBJ databases">
        <title>Draft genome sequence of the Termite Coptotermes fromosanus.</title>
        <authorList>
            <person name="Itakura S."/>
            <person name="Yosikawa Y."/>
            <person name="Umezawa K."/>
        </authorList>
    </citation>
    <scope>NUCLEOTIDE SEQUENCE [LARGE SCALE GENOMIC DNA]</scope>
</reference>
<feature type="region of interest" description="Disordered" evidence="1">
    <location>
        <begin position="37"/>
        <end position="64"/>
    </location>
</feature>
<comment type="caution">
    <text evidence="2">The sequence shown here is derived from an EMBL/GenBank/DDBJ whole genome shotgun (WGS) entry which is preliminary data.</text>
</comment>
<dbReference type="AlphaFoldDB" id="A0A6L2PVB1"/>
<name>A0A6L2PVB1_COPFO</name>
<accession>A0A6L2PVB1</accession>
<keyword evidence="3" id="KW-1185">Reference proteome</keyword>
<evidence type="ECO:0000313" key="2">
    <source>
        <dbReference type="EMBL" id="GFG35102.1"/>
    </source>
</evidence>